<dbReference type="AlphaFoldDB" id="C3X2U9"/>
<dbReference type="EMBL" id="ACDP02000023">
    <property type="protein sequence ID" value="EEO27535.1"/>
    <property type="molecule type" value="Genomic_DNA"/>
</dbReference>
<dbReference type="GO" id="GO:0005886">
    <property type="term" value="C:plasma membrane"/>
    <property type="evidence" value="ECO:0007669"/>
    <property type="project" value="TreeGrafter"/>
</dbReference>
<accession>C3X2U9</accession>
<dbReference type="InterPro" id="IPR008523">
    <property type="entry name" value="DUF805"/>
</dbReference>
<gene>
    <name evidence="2" type="ORF">OFAG_00688</name>
</gene>
<evidence type="ECO:0000313" key="2">
    <source>
        <dbReference type="EMBL" id="EEO27535.1"/>
    </source>
</evidence>
<feature type="transmembrane region" description="Helical" evidence="1">
    <location>
        <begin position="102"/>
        <end position="122"/>
    </location>
</feature>
<evidence type="ECO:0000313" key="3">
    <source>
        <dbReference type="Proteomes" id="UP000003973"/>
    </source>
</evidence>
<reference evidence="2" key="1">
    <citation type="submission" date="2011-10" db="EMBL/GenBank/DDBJ databases">
        <title>The Genome Sequence of Oxalobacter formigenes HOxBLS.</title>
        <authorList>
            <consortium name="The Broad Institute Genome Sequencing Platform"/>
            <person name="Earl A."/>
            <person name="Ward D."/>
            <person name="Feldgarden M."/>
            <person name="Gevers D."/>
            <person name="Allison M.J."/>
            <person name="Humphrey S."/>
            <person name="Young S.K."/>
            <person name="Zeng Q."/>
            <person name="Gargeya S."/>
            <person name="Fitzgerald M."/>
            <person name="Haas B."/>
            <person name="Abouelleil A."/>
            <person name="Alvarado L."/>
            <person name="Arachchi H.M."/>
            <person name="Berlin A."/>
            <person name="Brown A."/>
            <person name="Chapman S.B."/>
            <person name="Chen Z."/>
            <person name="Dunbar C."/>
            <person name="Freedman E."/>
            <person name="Gearin G."/>
            <person name="Goldberg J."/>
            <person name="Griggs A."/>
            <person name="Gujja S."/>
            <person name="Heiman D."/>
            <person name="Howarth C."/>
            <person name="Larson L."/>
            <person name="Lui A."/>
            <person name="MacDonald P.J.P."/>
            <person name="Montmayeur A."/>
            <person name="Murphy C."/>
            <person name="Neiman D."/>
            <person name="Pearson M."/>
            <person name="Priest M."/>
            <person name="Roberts A."/>
            <person name="Saif S."/>
            <person name="Shea T."/>
            <person name="Shenoy N."/>
            <person name="Sisk P."/>
            <person name="Stolte C."/>
            <person name="Sykes S."/>
            <person name="Wortman J."/>
            <person name="Nusbaum C."/>
            <person name="Birren B."/>
        </authorList>
    </citation>
    <scope>NUCLEOTIDE SEQUENCE [LARGE SCALE GENOMIC DNA]</scope>
    <source>
        <strain evidence="2">HOxBLS</strain>
    </source>
</reference>
<dbReference type="Proteomes" id="UP000003973">
    <property type="component" value="Unassembled WGS sequence"/>
</dbReference>
<keyword evidence="1" id="KW-0812">Transmembrane</keyword>
<dbReference type="PANTHER" id="PTHR34980">
    <property type="entry name" value="INNER MEMBRANE PROTEIN-RELATED-RELATED"/>
    <property type="match status" value="1"/>
</dbReference>
<organism evidence="2 3">
    <name type="scientific">Oxalobacter paraformigenes</name>
    <dbReference type="NCBI Taxonomy" id="556268"/>
    <lineage>
        <taxon>Bacteria</taxon>
        <taxon>Pseudomonadati</taxon>
        <taxon>Pseudomonadota</taxon>
        <taxon>Betaproteobacteria</taxon>
        <taxon>Burkholderiales</taxon>
        <taxon>Oxalobacteraceae</taxon>
        <taxon>Oxalobacter</taxon>
    </lineage>
</organism>
<dbReference type="HOGENOM" id="CLU_093674_4_1_4"/>
<proteinExistence type="predicted"/>
<feature type="transmembrane region" description="Helical" evidence="1">
    <location>
        <begin position="46"/>
        <end position="63"/>
    </location>
</feature>
<comment type="caution">
    <text evidence="2">The sequence shown here is derived from an EMBL/GenBank/DDBJ whole genome shotgun (WGS) entry which is preliminary data.</text>
</comment>
<feature type="transmembrane region" description="Helical" evidence="1">
    <location>
        <begin position="69"/>
        <end position="90"/>
    </location>
</feature>
<keyword evidence="1" id="KW-1133">Transmembrane helix</keyword>
<dbReference type="PANTHER" id="PTHR34980:SF2">
    <property type="entry name" value="INNER MEMBRANE PROTEIN YHAH-RELATED"/>
    <property type="match status" value="1"/>
</dbReference>
<sequence>MRAAGKPMPAVKAVFLMDKGMGIIDTYIGSFRNFDDFEGRSSRAEFWIFHLLSLLVQFVFAIIGEFWMIGAVLQVVFFVVLIVPSISLVIRRLHDTGTSGWFLLMLFLPLFNFLVLCLLLFYRSDPYDNGYGPPGNSPQKTVPDPS</sequence>
<name>C3X2U9_9BURK</name>
<keyword evidence="1" id="KW-0472">Membrane</keyword>
<evidence type="ECO:0008006" key="4">
    <source>
        <dbReference type="Google" id="ProtNLM"/>
    </source>
</evidence>
<dbReference type="Pfam" id="PF05656">
    <property type="entry name" value="DUF805"/>
    <property type="match status" value="1"/>
</dbReference>
<dbReference type="eggNOG" id="COG3152">
    <property type="taxonomic scope" value="Bacteria"/>
</dbReference>
<protein>
    <recommendedName>
        <fullName evidence="4">DUF805 domain-containing protein</fullName>
    </recommendedName>
</protein>
<evidence type="ECO:0000256" key="1">
    <source>
        <dbReference type="SAM" id="Phobius"/>
    </source>
</evidence>
<keyword evidence="3" id="KW-1185">Reference proteome</keyword>